<dbReference type="AlphaFoldDB" id="A0A0D7ATX6"/>
<accession>A0A0D7ATX6</accession>
<dbReference type="OrthoDB" id="271448at2759"/>
<dbReference type="EMBL" id="KN880938">
    <property type="protein sequence ID" value="KIY61465.1"/>
    <property type="molecule type" value="Genomic_DNA"/>
</dbReference>
<gene>
    <name evidence="1" type="ORF">CYLTODRAFT_316136</name>
</gene>
<name>A0A0D7ATX6_9AGAR</name>
<dbReference type="Proteomes" id="UP000054007">
    <property type="component" value="Unassembled WGS sequence"/>
</dbReference>
<dbReference type="Gene3D" id="6.10.140.260">
    <property type="match status" value="1"/>
</dbReference>
<proteinExistence type="predicted"/>
<protein>
    <submittedName>
        <fullName evidence="1">Uncharacterized protein</fullName>
    </submittedName>
</protein>
<keyword evidence="2" id="KW-1185">Reference proteome</keyword>
<reference evidence="1 2" key="1">
    <citation type="journal article" date="2015" name="Fungal Genet. Biol.">
        <title>Evolution of novel wood decay mechanisms in Agaricales revealed by the genome sequences of Fistulina hepatica and Cylindrobasidium torrendii.</title>
        <authorList>
            <person name="Floudas D."/>
            <person name="Held B.W."/>
            <person name="Riley R."/>
            <person name="Nagy L.G."/>
            <person name="Koehler G."/>
            <person name="Ransdell A.S."/>
            <person name="Younus H."/>
            <person name="Chow J."/>
            <person name="Chiniquy J."/>
            <person name="Lipzen A."/>
            <person name="Tritt A."/>
            <person name="Sun H."/>
            <person name="Haridas S."/>
            <person name="LaButti K."/>
            <person name="Ohm R.A."/>
            <person name="Kues U."/>
            <person name="Blanchette R.A."/>
            <person name="Grigoriev I.V."/>
            <person name="Minto R.E."/>
            <person name="Hibbett D.S."/>
        </authorList>
    </citation>
    <scope>NUCLEOTIDE SEQUENCE [LARGE SCALE GENOMIC DNA]</scope>
    <source>
        <strain evidence="1 2">FP15055 ss-10</strain>
    </source>
</reference>
<evidence type="ECO:0000313" key="2">
    <source>
        <dbReference type="Proteomes" id="UP000054007"/>
    </source>
</evidence>
<sequence>AGHMRSVKNNNVGLETDVNSALQVHDLRGPMLRAKDMVKFAAGLNEKLSASTSIYTAKLEETTS</sequence>
<evidence type="ECO:0000313" key="1">
    <source>
        <dbReference type="EMBL" id="KIY61465.1"/>
    </source>
</evidence>
<feature type="non-terminal residue" evidence="1">
    <location>
        <position position="64"/>
    </location>
</feature>
<feature type="non-terminal residue" evidence="1">
    <location>
        <position position="1"/>
    </location>
</feature>
<organism evidence="1 2">
    <name type="scientific">Cylindrobasidium torrendii FP15055 ss-10</name>
    <dbReference type="NCBI Taxonomy" id="1314674"/>
    <lineage>
        <taxon>Eukaryota</taxon>
        <taxon>Fungi</taxon>
        <taxon>Dikarya</taxon>
        <taxon>Basidiomycota</taxon>
        <taxon>Agaricomycotina</taxon>
        <taxon>Agaricomycetes</taxon>
        <taxon>Agaricomycetidae</taxon>
        <taxon>Agaricales</taxon>
        <taxon>Marasmiineae</taxon>
        <taxon>Physalacriaceae</taxon>
        <taxon>Cylindrobasidium</taxon>
    </lineage>
</organism>